<dbReference type="InterPro" id="IPR040442">
    <property type="entry name" value="Pyrv_kinase-like_dom_sf"/>
</dbReference>
<evidence type="ECO:0000256" key="5">
    <source>
        <dbReference type="ARBA" id="ARBA00012232"/>
    </source>
</evidence>
<comment type="similarity">
    <text evidence="4 16">Belongs to the PEP-utilizing enzyme family.</text>
</comment>
<comment type="catalytic activity">
    <reaction evidence="1 16">
        <text>L-histidyl-[protein] + phosphoenolpyruvate = N(pros)-phospho-L-histidyl-[protein] + pyruvate</text>
        <dbReference type="Rhea" id="RHEA:23880"/>
        <dbReference type="Rhea" id="RHEA-COMP:9745"/>
        <dbReference type="Rhea" id="RHEA-COMP:9746"/>
        <dbReference type="ChEBI" id="CHEBI:15361"/>
        <dbReference type="ChEBI" id="CHEBI:29979"/>
        <dbReference type="ChEBI" id="CHEBI:58702"/>
        <dbReference type="ChEBI" id="CHEBI:64837"/>
        <dbReference type="EC" id="2.7.3.9"/>
    </reaction>
</comment>
<keyword evidence="9 16" id="KW-0762">Sugar transport</keyword>
<keyword evidence="12 16" id="KW-0479">Metal-binding</keyword>
<dbReference type="PANTHER" id="PTHR46244:SF6">
    <property type="entry name" value="PHOSPHOENOLPYRUVATE-PROTEIN PHOSPHOTRANSFERASE"/>
    <property type="match status" value="1"/>
</dbReference>
<sequence length="589" mass="64995">MGSAKSNNRLLQGIGASPGITIGQVRITDRSRVVVIEERITAGEVPAEIARFKAALAKAKDELLQVKDDLAARRGPEHLYVLDTHLLILDDSMLTRETVAFIEQELVNAEAALKRTLARFKEFFAGIEDEYLRERSGDVEIVVERVLRHMVGQDQESLTDVTVEGKTIIAAHDLSPADILQIDKESVIGFVTDLGGKTSHSAILARALEIPAVVGLERITGELATGDTIIIDGTTGIVVINPDQETFRDYLKRKQHYEYLERELQKYRDLPAETTDGFRMQLKGNVEFPEEIPSLKGHGGEGVGLYRTEILFFNCPVPPDEETQYNAYATMVRAMAPHPVTIRTLDVGGDKFVADLNLADELNPALGVRAIRLSLRRPDIFTVQLRAILRASALGKVRMFFPMISGVAEIRTVKALLEEAKAELRREGTAFDEAIEIGIMIEIPSAVIIADLLAREVDFFSVGTNDLIQYSLAIDRTNEHLSDLYEPLHPAVLRSLKMVVDAAHAAGIDACICGEMAGEPEFLPILLGLGFDELSMNAISIPRVKKILRRCNKAEAEQLVARALTFSTAQEVLSFLQSEIAAHYADSFD</sequence>
<dbReference type="SUPFAM" id="SSF47831">
    <property type="entry name" value="Enzyme I of the PEP:sugar phosphotransferase system HPr-binding (sub)domain"/>
    <property type="match status" value="1"/>
</dbReference>
<dbReference type="InterPro" id="IPR000121">
    <property type="entry name" value="PEP_util_C"/>
</dbReference>
<keyword evidence="7 16" id="KW-0813">Transport</keyword>
<evidence type="ECO:0000259" key="18">
    <source>
        <dbReference type="Pfam" id="PF02896"/>
    </source>
</evidence>
<evidence type="ECO:0000256" key="16">
    <source>
        <dbReference type="PIRNR" id="PIRNR000732"/>
    </source>
</evidence>
<evidence type="ECO:0000256" key="12">
    <source>
        <dbReference type="ARBA" id="ARBA00022723"/>
    </source>
</evidence>
<dbReference type="RefSeq" id="WP_214176732.1">
    <property type="nucleotide sequence ID" value="NZ_JAHCVK010000016.1"/>
</dbReference>
<dbReference type="InterPro" id="IPR036637">
    <property type="entry name" value="Phosphohistidine_dom_sf"/>
</dbReference>
<dbReference type="Gene3D" id="1.10.274.10">
    <property type="entry name" value="PtsI, HPr-binding domain"/>
    <property type="match status" value="1"/>
</dbReference>
<dbReference type="PIRSF" id="PIRSF000732">
    <property type="entry name" value="PTS_enzyme_I"/>
    <property type="match status" value="1"/>
</dbReference>
<keyword evidence="21" id="KW-1185">Reference proteome</keyword>
<protein>
    <recommendedName>
        <fullName evidence="6 16">Phosphoenolpyruvate-protein phosphotransferase</fullName>
        <ecNumber evidence="5 16">2.7.3.9</ecNumber>
    </recommendedName>
    <alternativeName>
        <fullName evidence="15 16">Phosphotransferase system, enzyme I</fullName>
    </alternativeName>
</protein>
<dbReference type="InterPro" id="IPR006318">
    <property type="entry name" value="PTS_EI-like"/>
</dbReference>
<evidence type="ECO:0000256" key="14">
    <source>
        <dbReference type="ARBA" id="ARBA00022842"/>
    </source>
</evidence>
<comment type="caution">
    <text evidence="20">The sequence shown here is derived from an EMBL/GenBank/DDBJ whole genome shotgun (WGS) entry which is preliminary data.</text>
</comment>
<dbReference type="InterPro" id="IPR050499">
    <property type="entry name" value="PEP-utilizing_PTS_enzyme"/>
</dbReference>
<dbReference type="SUPFAM" id="SSF52009">
    <property type="entry name" value="Phosphohistidine domain"/>
    <property type="match status" value="1"/>
</dbReference>
<keyword evidence="13 16" id="KW-0418">Kinase</keyword>
<dbReference type="GO" id="GO:0008965">
    <property type="term" value="F:phosphoenolpyruvate-protein phosphotransferase activity"/>
    <property type="evidence" value="ECO:0007669"/>
    <property type="project" value="UniProtKB-EC"/>
</dbReference>
<dbReference type="EC" id="2.7.3.9" evidence="5 16"/>
<dbReference type="EMBL" id="JAHCVK010000016">
    <property type="protein sequence ID" value="MBT0654724.1"/>
    <property type="molecule type" value="Genomic_DNA"/>
</dbReference>
<dbReference type="Pfam" id="PF05524">
    <property type="entry name" value="PEP-utilisers_N"/>
    <property type="match status" value="1"/>
</dbReference>
<dbReference type="Proteomes" id="UP000756860">
    <property type="component" value="Unassembled WGS sequence"/>
</dbReference>
<dbReference type="InterPro" id="IPR036618">
    <property type="entry name" value="PtsI_HPr-bd_sf"/>
</dbReference>
<dbReference type="PANTHER" id="PTHR46244">
    <property type="entry name" value="PHOSPHOENOLPYRUVATE-PROTEIN PHOSPHOTRANSFERASE"/>
    <property type="match status" value="1"/>
</dbReference>
<evidence type="ECO:0000256" key="11">
    <source>
        <dbReference type="ARBA" id="ARBA00022683"/>
    </source>
</evidence>
<organism evidence="20 21">
    <name type="scientific">Geomobilimonas luticola</name>
    <dbReference type="NCBI Taxonomy" id="1114878"/>
    <lineage>
        <taxon>Bacteria</taxon>
        <taxon>Pseudomonadati</taxon>
        <taxon>Thermodesulfobacteriota</taxon>
        <taxon>Desulfuromonadia</taxon>
        <taxon>Geobacterales</taxon>
        <taxon>Geobacteraceae</taxon>
        <taxon>Geomobilimonas</taxon>
    </lineage>
</organism>
<evidence type="ECO:0000256" key="2">
    <source>
        <dbReference type="ARBA" id="ARBA00001946"/>
    </source>
</evidence>
<evidence type="ECO:0000256" key="10">
    <source>
        <dbReference type="ARBA" id="ARBA00022679"/>
    </source>
</evidence>
<dbReference type="PROSITE" id="PS00742">
    <property type="entry name" value="PEP_ENZYMES_2"/>
    <property type="match status" value="1"/>
</dbReference>
<evidence type="ECO:0000256" key="7">
    <source>
        <dbReference type="ARBA" id="ARBA00022448"/>
    </source>
</evidence>
<dbReference type="Gene3D" id="3.20.20.60">
    <property type="entry name" value="Phosphoenolpyruvate-binding domains"/>
    <property type="match status" value="1"/>
</dbReference>
<comment type="subcellular location">
    <subcellularLocation>
        <location evidence="3 16">Cytoplasm</location>
    </subcellularLocation>
</comment>
<dbReference type="InterPro" id="IPR015813">
    <property type="entry name" value="Pyrv/PenolPyrv_kinase-like_dom"/>
</dbReference>
<dbReference type="PROSITE" id="PS00370">
    <property type="entry name" value="PEP_ENZYMES_PHOS_SITE"/>
    <property type="match status" value="1"/>
</dbReference>
<keyword evidence="11 16" id="KW-0598">Phosphotransferase system</keyword>
<keyword evidence="14 16" id="KW-0460">Magnesium</keyword>
<evidence type="ECO:0000313" key="21">
    <source>
        <dbReference type="Proteomes" id="UP000756860"/>
    </source>
</evidence>
<evidence type="ECO:0000313" key="20">
    <source>
        <dbReference type="EMBL" id="MBT0654724.1"/>
    </source>
</evidence>
<dbReference type="InterPro" id="IPR018274">
    <property type="entry name" value="PEP_util_AS"/>
</dbReference>
<evidence type="ECO:0000256" key="8">
    <source>
        <dbReference type="ARBA" id="ARBA00022490"/>
    </source>
</evidence>
<comment type="function">
    <text evidence="16">General (non sugar-specific) component of the phosphoenolpyruvate-dependent sugar phosphotransferase system (sugar PTS). This major carbohydrate active-transport system catalyzes the phosphorylation of incoming sugar substrates concomitantly with their translocation across the cell membrane. Enzyme I transfers the phosphoryl group from phosphoenolpyruvate (PEP) to the phosphoryl carrier protein (HPr).</text>
</comment>
<dbReference type="InterPro" id="IPR024692">
    <property type="entry name" value="PTS_EI"/>
</dbReference>
<evidence type="ECO:0000259" key="17">
    <source>
        <dbReference type="Pfam" id="PF00391"/>
    </source>
</evidence>
<evidence type="ECO:0000256" key="13">
    <source>
        <dbReference type="ARBA" id="ARBA00022777"/>
    </source>
</evidence>
<comment type="cofactor">
    <cofactor evidence="2 16">
        <name>Mg(2+)</name>
        <dbReference type="ChEBI" id="CHEBI:18420"/>
    </cofactor>
</comment>
<dbReference type="Pfam" id="PF00391">
    <property type="entry name" value="PEP-utilizers"/>
    <property type="match status" value="1"/>
</dbReference>
<gene>
    <name evidence="20" type="primary">ptsP</name>
    <name evidence="20" type="ORF">KI810_16850</name>
</gene>
<dbReference type="NCBIfam" id="TIGR01417">
    <property type="entry name" value="PTS_I_fam"/>
    <property type="match status" value="1"/>
</dbReference>
<dbReference type="InterPro" id="IPR008279">
    <property type="entry name" value="PEP-util_enz_mobile_dom"/>
</dbReference>
<feature type="domain" description="PEP-utilising enzyme mobile" evidence="17">
    <location>
        <begin position="165"/>
        <end position="236"/>
    </location>
</feature>
<dbReference type="Pfam" id="PF02896">
    <property type="entry name" value="PEP-utilizers_C"/>
    <property type="match status" value="1"/>
</dbReference>
<reference evidence="20 21" key="1">
    <citation type="submission" date="2021-05" db="EMBL/GenBank/DDBJ databases">
        <title>The draft genome of Geobacter luticola JCM 17780.</title>
        <authorList>
            <person name="Xu Z."/>
            <person name="Masuda Y."/>
            <person name="Itoh H."/>
            <person name="Senoo K."/>
        </authorList>
    </citation>
    <scope>NUCLEOTIDE SEQUENCE [LARGE SCALE GENOMIC DNA]</scope>
    <source>
        <strain evidence="20 21">JCM 17780</strain>
    </source>
</reference>
<name>A0ABS5SH87_9BACT</name>
<evidence type="ECO:0000256" key="15">
    <source>
        <dbReference type="ARBA" id="ARBA00033235"/>
    </source>
</evidence>
<evidence type="ECO:0000256" key="4">
    <source>
        <dbReference type="ARBA" id="ARBA00007837"/>
    </source>
</evidence>
<feature type="domain" description="Phosphotransferase system enzyme I N-terminal" evidence="19">
    <location>
        <begin position="12"/>
        <end position="135"/>
    </location>
</feature>
<evidence type="ECO:0000259" key="19">
    <source>
        <dbReference type="Pfam" id="PF05524"/>
    </source>
</evidence>
<evidence type="ECO:0000256" key="9">
    <source>
        <dbReference type="ARBA" id="ARBA00022597"/>
    </source>
</evidence>
<evidence type="ECO:0000256" key="6">
    <source>
        <dbReference type="ARBA" id="ARBA00016544"/>
    </source>
</evidence>
<dbReference type="Gene3D" id="3.50.30.10">
    <property type="entry name" value="Phosphohistidine domain"/>
    <property type="match status" value="1"/>
</dbReference>
<dbReference type="SUPFAM" id="SSF51621">
    <property type="entry name" value="Phosphoenolpyruvate/pyruvate domain"/>
    <property type="match status" value="1"/>
</dbReference>
<feature type="domain" description="PEP-utilising enzyme C-terminal" evidence="18">
    <location>
        <begin position="262"/>
        <end position="551"/>
    </location>
</feature>
<dbReference type="PRINTS" id="PR01736">
    <property type="entry name" value="PHPHTRNFRASE"/>
</dbReference>
<evidence type="ECO:0000256" key="3">
    <source>
        <dbReference type="ARBA" id="ARBA00004496"/>
    </source>
</evidence>
<evidence type="ECO:0000256" key="1">
    <source>
        <dbReference type="ARBA" id="ARBA00000683"/>
    </source>
</evidence>
<keyword evidence="10 16" id="KW-0808">Transferase</keyword>
<dbReference type="InterPro" id="IPR023151">
    <property type="entry name" value="PEP_util_CS"/>
</dbReference>
<dbReference type="InterPro" id="IPR008731">
    <property type="entry name" value="PTS_EIN"/>
</dbReference>
<proteinExistence type="inferred from homology"/>
<accession>A0ABS5SH87</accession>
<keyword evidence="8 16" id="KW-0963">Cytoplasm</keyword>